<evidence type="ECO:0000313" key="3">
    <source>
        <dbReference type="Proteomes" id="UP000796880"/>
    </source>
</evidence>
<dbReference type="Gene3D" id="2.30.30.140">
    <property type="match status" value="1"/>
</dbReference>
<dbReference type="AlphaFoldDB" id="A0A8K0HRW2"/>
<gene>
    <name evidence="2" type="ORF">FNV43_RR01054</name>
</gene>
<dbReference type="Proteomes" id="UP000796880">
    <property type="component" value="Unassembled WGS sequence"/>
</dbReference>
<dbReference type="EMBL" id="VOIH02000001">
    <property type="protein sequence ID" value="KAF3456404.1"/>
    <property type="molecule type" value="Genomic_DNA"/>
</dbReference>
<dbReference type="OrthoDB" id="2020707at2759"/>
<feature type="domain" description="Agenet" evidence="1">
    <location>
        <begin position="174"/>
        <end position="242"/>
    </location>
</feature>
<evidence type="ECO:0000313" key="2">
    <source>
        <dbReference type="EMBL" id="KAF3456404.1"/>
    </source>
</evidence>
<accession>A0A8K0HRW2</accession>
<feature type="domain" description="Agenet" evidence="1">
    <location>
        <begin position="399"/>
        <end position="455"/>
    </location>
</feature>
<feature type="domain" description="Agenet" evidence="1">
    <location>
        <begin position="82"/>
        <end position="138"/>
    </location>
</feature>
<dbReference type="Pfam" id="PF05641">
    <property type="entry name" value="Agenet"/>
    <property type="match status" value="3"/>
</dbReference>
<feature type="domain" description="Agenet" evidence="1">
    <location>
        <begin position="245"/>
        <end position="301"/>
    </location>
</feature>
<keyword evidence="3" id="KW-1185">Reference proteome</keyword>
<feature type="domain" description="Agenet" evidence="1">
    <location>
        <begin position="328"/>
        <end position="396"/>
    </location>
</feature>
<sequence>MAETHVNKGDQVEVITTKARSSIGPYYPATVLRSPARNKSQILIEYQSLFAPMEVGSDGQHRIREYVDLNNVRPMPPPEVNQCFKLGDNVDAFRDKGWSRGTIKDIYENSTYLVLVHDTAQETEFEQFNLRLHREWHDRSWVQSLQEQIKPSEIEVKPRKVRFKTTCGRKTLEAKFRIGMVVEVSSDVEGYEGSWFIAKIISTLGTNKFLVEYRDLLTEDRTQLLKEEADAWHIRPCPPSVPSTACYETLQKVDAWHNDGWWEGEIFKVLHGSHYVVYFQRTKEHLVFGHSYLRPHQDWKDGKWFIAQKENSSEYIDGVNLKMENTKPEFGKGTKVEVTSDEEGYKGSFYTANIIEILGNDKFLVEYQTLKTDDETEFHKEMADASNIRPCPPEVQHVHRFALCENVDAWYNDGWWVGYIYQVLPYPNYRVYFETSKEVLEFRHCELRPHQELIAGKWIVGSKVCLLYFLLCVFY</sequence>
<organism evidence="2 3">
    <name type="scientific">Rhamnella rubrinervis</name>
    <dbReference type="NCBI Taxonomy" id="2594499"/>
    <lineage>
        <taxon>Eukaryota</taxon>
        <taxon>Viridiplantae</taxon>
        <taxon>Streptophyta</taxon>
        <taxon>Embryophyta</taxon>
        <taxon>Tracheophyta</taxon>
        <taxon>Spermatophyta</taxon>
        <taxon>Magnoliopsida</taxon>
        <taxon>eudicotyledons</taxon>
        <taxon>Gunneridae</taxon>
        <taxon>Pentapetalae</taxon>
        <taxon>rosids</taxon>
        <taxon>fabids</taxon>
        <taxon>Rosales</taxon>
        <taxon>Rhamnaceae</taxon>
        <taxon>rhamnoid group</taxon>
        <taxon>Rhamneae</taxon>
        <taxon>Rhamnella</taxon>
    </lineage>
</organism>
<dbReference type="PANTHER" id="PTHR31917">
    <property type="entry name" value="AGENET DOMAIN-CONTAINING PROTEIN-RELATED"/>
    <property type="match status" value="1"/>
</dbReference>
<dbReference type="CDD" id="cd20405">
    <property type="entry name" value="Tudor_Agenet_AtDUF_rpt1_3"/>
    <property type="match status" value="2"/>
</dbReference>
<dbReference type="InterPro" id="IPR014002">
    <property type="entry name" value="Agenet_dom_plant"/>
</dbReference>
<proteinExistence type="predicted"/>
<dbReference type="PANTHER" id="PTHR31917:SF147">
    <property type="entry name" value="AGENET DOMAIN-CONTAINING PROTEIN"/>
    <property type="match status" value="1"/>
</dbReference>
<reference evidence="2" key="1">
    <citation type="submission" date="2020-03" db="EMBL/GenBank/DDBJ databases">
        <title>A high-quality chromosome-level genome assembly of a woody plant with both climbing and erect habits, Rhamnella rubrinervis.</title>
        <authorList>
            <person name="Lu Z."/>
            <person name="Yang Y."/>
            <person name="Zhu X."/>
            <person name="Sun Y."/>
        </authorList>
    </citation>
    <scope>NUCLEOTIDE SEQUENCE</scope>
    <source>
        <strain evidence="2">BYM</strain>
        <tissue evidence="2">Leaf</tissue>
    </source>
</reference>
<evidence type="ECO:0000259" key="1">
    <source>
        <dbReference type="SMART" id="SM00743"/>
    </source>
</evidence>
<name>A0A8K0HRW2_9ROSA</name>
<dbReference type="SMART" id="SM00743">
    <property type="entry name" value="Agenet"/>
    <property type="match status" value="5"/>
</dbReference>
<protein>
    <recommendedName>
        <fullName evidence="1">Agenet domain-containing protein</fullName>
    </recommendedName>
</protein>
<dbReference type="CDD" id="cd20406">
    <property type="entry name" value="Tudor_Agenet_AtDUF_rpt2_4"/>
    <property type="match status" value="3"/>
</dbReference>
<comment type="caution">
    <text evidence="2">The sequence shown here is derived from an EMBL/GenBank/DDBJ whole genome shotgun (WGS) entry which is preliminary data.</text>
</comment>
<dbReference type="InterPro" id="IPR008395">
    <property type="entry name" value="Agenet-like_dom"/>
</dbReference>